<comment type="caution">
    <text evidence="3">The sequence shown here is derived from an EMBL/GenBank/DDBJ whole genome shotgun (WGS) entry which is preliminary data.</text>
</comment>
<dbReference type="FunFam" id="3.40.50.720:FF:000084">
    <property type="entry name" value="Short-chain dehydrogenase reductase"/>
    <property type="match status" value="1"/>
</dbReference>
<accession>A0A212AF99</accession>
<dbReference type="PROSITE" id="PS00061">
    <property type="entry name" value="ADH_SHORT"/>
    <property type="match status" value="1"/>
</dbReference>
<dbReference type="PRINTS" id="PR00081">
    <property type="entry name" value="GDHRDH"/>
</dbReference>
<protein>
    <submittedName>
        <fullName evidence="3">3-oxoacyl-ACP reductase</fullName>
    </submittedName>
</protein>
<dbReference type="SMART" id="SM00822">
    <property type="entry name" value="PKS_KR"/>
    <property type="match status" value="1"/>
</dbReference>
<feature type="domain" description="Ketoreductase" evidence="2">
    <location>
        <begin position="9"/>
        <end position="190"/>
    </location>
</feature>
<comment type="similarity">
    <text evidence="1">Belongs to the short-chain dehydrogenases/reductases (SDR) family.</text>
</comment>
<dbReference type="EMBL" id="NIPW01000005">
    <property type="protein sequence ID" value="OWJ80192.1"/>
    <property type="molecule type" value="Genomic_DNA"/>
</dbReference>
<dbReference type="CDD" id="cd05233">
    <property type="entry name" value="SDR_c"/>
    <property type="match status" value="1"/>
</dbReference>
<dbReference type="PRINTS" id="PR00080">
    <property type="entry name" value="SDRFAMILY"/>
</dbReference>
<evidence type="ECO:0000313" key="4">
    <source>
        <dbReference type="Proteomes" id="UP000196878"/>
    </source>
</evidence>
<keyword evidence="4" id="KW-1185">Reference proteome</keyword>
<gene>
    <name evidence="3" type="ORF">CDV49_02615</name>
</gene>
<dbReference type="InterPro" id="IPR020904">
    <property type="entry name" value="Sc_DH/Rdtase_CS"/>
</dbReference>
<dbReference type="InterPro" id="IPR036291">
    <property type="entry name" value="NAD(P)-bd_dom_sf"/>
</dbReference>
<dbReference type="PANTHER" id="PTHR42760:SF123">
    <property type="entry name" value="OXIDOREDUCTASE"/>
    <property type="match status" value="1"/>
</dbReference>
<proteinExistence type="inferred from homology"/>
<dbReference type="RefSeq" id="WP_088214026.1">
    <property type="nucleotide sequence ID" value="NZ_NIPW01000005.1"/>
</dbReference>
<reference evidence="3 4" key="1">
    <citation type="submission" date="2016-12" db="EMBL/GenBank/DDBJ databases">
        <title>Comparison of Traditional DNA-DNA Hybridization with In Silico Genomic Analysis.</title>
        <authorList>
            <person name="Nicholson A.C."/>
            <person name="Humrighouse B.W."/>
            <person name="Graziano J."/>
            <person name="Lasker B."/>
            <person name="Whitney A.M."/>
            <person name="Mcquiston J.R."/>
        </authorList>
    </citation>
    <scope>NUCLEOTIDE SEQUENCE [LARGE SCALE GENOMIC DNA]</scope>
    <source>
        <strain evidence="3 4">H2240</strain>
    </source>
</reference>
<dbReference type="SUPFAM" id="SSF51735">
    <property type="entry name" value="NAD(P)-binding Rossmann-fold domains"/>
    <property type="match status" value="1"/>
</dbReference>
<dbReference type="InterPro" id="IPR057326">
    <property type="entry name" value="KR_dom"/>
</dbReference>
<dbReference type="InterPro" id="IPR002347">
    <property type="entry name" value="SDR_fam"/>
</dbReference>
<organism evidence="3 4">
    <name type="scientific">Haematobacter genomosp. 1</name>
    <dbReference type="NCBI Taxonomy" id="366618"/>
    <lineage>
        <taxon>Bacteria</taxon>
        <taxon>Pseudomonadati</taxon>
        <taxon>Pseudomonadota</taxon>
        <taxon>Alphaproteobacteria</taxon>
        <taxon>Rhodobacterales</taxon>
        <taxon>Paracoccaceae</taxon>
        <taxon>Haematobacter</taxon>
    </lineage>
</organism>
<evidence type="ECO:0000256" key="1">
    <source>
        <dbReference type="ARBA" id="ARBA00006484"/>
    </source>
</evidence>
<dbReference type="GO" id="GO:0030497">
    <property type="term" value="P:fatty acid elongation"/>
    <property type="evidence" value="ECO:0007669"/>
    <property type="project" value="TreeGrafter"/>
</dbReference>
<dbReference type="AlphaFoldDB" id="A0A212AF99"/>
<dbReference type="Proteomes" id="UP000196878">
    <property type="component" value="Unassembled WGS sequence"/>
</dbReference>
<dbReference type="GO" id="GO:0016616">
    <property type="term" value="F:oxidoreductase activity, acting on the CH-OH group of donors, NAD or NADP as acceptor"/>
    <property type="evidence" value="ECO:0007669"/>
    <property type="project" value="UniProtKB-ARBA"/>
</dbReference>
<evidence type="ECO:0000313" key="3">
    <source>
        <dbReference type="EMBL" id="OWJ80192.1"/>
    </source>
</evidence>
<dbReference type="OrthoDB" id="198783at2"/>
<dbReference type="Gene3D" id="3.40.50.720">
    <property type="entry name" value="NAD(P)-binding Rossmann-like Domain"/>
    <property type="match status" value="1"/>
</dbReference>
<dbReference type="Pfam" id="PF13561">
    <property type="entry name" value="adh_short_C2"/>
    <property type="match status" value="1"/>
</dbReference>
<name>A0A212AF99_9RHOB</name>
<dbReference type="PANTHER" id="PTHR42760">
    <property type="entry name" value="SHORT-CHAIN DEHYDROGENASES/REDUCTASES FAMILY MEMBER"/>
    <property type="match status" value="1"/>
</dbReference>
<sequence>MKDAIPEKGTVLVTGGASGIGLSVVDAALAENWGVVAIDLPGEPLDRLAARLDNTRARAVALDVADEGRVVETVAQLEDELGPITGLVNSAGIARDVAVMQTDPGLFRRILDVNVVGSFLMAREAARVMRGRGGAIVNVASVSGIKGNEGRVAYGASKGAVITMSRVMAVELAPLGIRVNVIAPGPIETPMVREVHTPEVRETWMSTVPMRRYGAPEDIAQVALFLLDASRSGYVTGQTLAVDGGFTIAGIMSGTAAEANAAV</sequence>
<evidence type="ECO:0000259" key="2">
    <source>
        <dbReference type="SMART" id="SM00822"/>
    </source>
</evidence>